<sequence length="219" mass="23584">MPAPASSASASARAKTSGARGGVVKRSAPSPGGLLATILGDVKRSNAARAKATALSGGKKIDRDDVLDRESRAHEARKRFERETRERLAREVAASANARAFAEFEKLEKQWRNVVHEIAAEMKLFSESVEIGEEEEKLVIVYKTDPELARGGGGARGDGEKSVEKAATGLKRGEALSDKAPQFASDDVELTVVGTVKRDLRSVEETILDMKKAKEARPE</sequence>
<feature type="region of interest" description="Disordered" evidence="1">
    <location>
        <begin position="149"/>
        <end position="174"/>
    </location>
</feature>
<reference evidence="4" key="3">
    <citation type="submission" date="2017-04" db="EMBL/GenBank/DDBJ databases">
        <title>Population genomics of picophytoplankton unveils novel chromosome hypervariability.</title>
        <authorList>
            <consortium name="DOE Joint Genome Institute"/>
            <person name="Blanc-Mathieu R."/>
            <person name="Krasovec M."/>
            <person name="Hebrard M."/>
            <person name="Yau S."/>
            <person name="Desgranges E."/>
            <person name="Martin J."/>
            <person name="Schackwitz W."/>
            <person name="Kuo A."/>
            <person name="Salin G."/>
            <person name="Donnadieu C."/>
            <person name="Desdevises Y."/>
            <person name="Sanchez-Ferandin S."/>
            <person name="Moreau H."/>
            <person name="Rivals E."/>
            <person name="Grigoriev I.V."/>
            <person name="Grimsley N."/>
            <person name="Eyre-Walker A."/>
            <person name="Piganeau G."/>
        </authorList>
    </citation>
    <scope>NUCLEOTIDE SEQUENCE [LARGE SCALE GENOMIC DNA]</scope>
    <source>
        <strain evidence="4">RCC 1115</strain>
    </source>
</reference>
<accession>A0A1Y5HZT5</accession>
<dbReference type="InterPro" id="IPR036867">
    <property type="entry name" value="R3H_dom_sf"/>
</dbReference>
<evidence type="ECO:0000313" key="4">
    <source>
        <dbReference type="EMBL" id="OUS42816.1"/>
    </source>
</evidence>
<name>A0A090LXF5_OSTTA</name>
<organism evidence="3 5">
    <name type="scientific">Ostreococcus tauri</name>
    <name type="common">Marine green alga</name>
    <dbReference type="NCBI Taxonomy" id="70448"/>
    <lineage>
        <taxon>Eukaryota</taxon>
        <taxon>Viridiplantae</taxon>
        <taxon>Chlorophyta</taxon>
        <taxon>Mamiellophyceae</taxon>
        <taxon>Mamiellales</taxon>
        <taxon>Bathycoccaceae</taxon>
        <taxon>Ostreococcus</taxon>
    </lineage>
</organism>
<dbReference type="SUPFAM" id="SSF82708">
    <property type="entry name" value="R3H domain"/>
    <property type="match status" value="1"/>
</dbReference>
<dbReference type="PROSITE" id="PS51061">
    <property type="entry name" value="R3H"/>
    <property type="match status" value="1"/>
</dbReference>
<dbReference type="OrthoDB" id="5979509at2759"/>
<evidence type="ECO:0000256" key="1">
    <source>
        <dbReference type="SAM" id="MobiDB-lite"/>
    </source>
</evidence>
<reference evidence="3 5" key="1">
    <citation type="journal article" date="2006" name="Proc. Natl. Acad. Sci. U.S.A.">
        <title>Genome analysis of the smallest free-living eukaryote Ostreococcus tauri unveils many unique features.</title>
        <authorList>
            <person name="Derelle E."/>
            <person name="Ferraz C."/>
            <person name="Rombauts S."/>
            <person name="Rouze P."/>
            <person name="Worden A.Z."/>
            <person name="Robbens S."/>
            <person name="Partensky F."/>
            <person name="Degroeve S."/>
            <person name="Echeynie S."/>
            <person name="Cooke R."/>
            <person name="Saeys Y."/>
            <person name="Wuyts J."/>
            <person name="Jabbari K."/>
            <person name="Bowler C."/>
            <person name="Panaud O."/>
            <person name="Piegu B."/>
            <person name="Ball S.G."/>
            <person name="Ral J.-P."/>
            <person name="Bouget F.-Y."/>
            <person name="Piganeau G."/>
            <person name="De Baets B."/>
            <person name="Picard A."/>
            <person name="Delseny M."/>
            <person name="Demaille J."/>
            <person name="Van de Peer Y."/>
            <person name="Moreau H."/>
        </authorList>
    </citation>
    <scope>NUCLEOTIDE SEQUENCE [LARGE SCALE GENOMIC DNA]</scope>
    <source>
        <strain evidence="3 5">OTTH0595</strain>
    </source>
</reference>
<evidence type="ECO:0000259" key="2">
    <source>
        <dbReference type="PROSITE" id="PS51061"/>
    </source>
</evidence>
<dbReference type="InterPro" id="IPR001374">
    <property type="entry name" value="R3H_dom"/>
</dbReference>
<dbReference type="Gene3D" id="3.30.1370.50">
    <property type="entry name" value="R3H-like domain"/>
    <property type="match status" value="1"/>
</dbReference>
<accession>A0A090LXF5</accession>
<dbReference type="Pfam" id="PF01424">
    <property type="entry name" value="R3H"/>
    <property type="match status" value="1"/>
</dbReference>
<evidence type="ECO:0000313" key="3">
    <source>
        <dbReference type="EMBL" id="CEF96575.1"/>
    </source>
</evidence>
<protein>
    <submittedName>
        <fullName evidence="3">Single-stranded nucleic acid binding R3H</fullName>
    </submittedName>
</protein>
<dbReference type="InParanoid" id="A0A090LXF5"/>
<evidence type="ECO:0000313" key="5">
    <source>
        <dbReference type="Proteomes" id="UP000009170"/>
    </source>
</evidence>
<dbReference type="EMBL" id="KZ155838">
    <property type="protein sequence ID" value="OUS42816.1"/>
    <property type="molecule type" value="Genomic_DNA"/>
</dbReference>
<dbReference type="AlphaFoldDB" id="A0A090LXF5"/>
<accession>A0A454Y631</accession>
<gene>
    <name evidence="4" type="ORF">BE221DRAFT_61311</name>
    <name evidence="3" type="ORF">OT_ostta01g01540</name>
</gene>
<dbReference type="Proteomes" id="UP000009170">
    <property type="component" value="Unassembled WGS sequence"/>
</dbReference>
<feature type="compositionally biased region" description="Low complexity" evidence="1">
    <location>
        <begin position="1"/>
        <end position="18"/>
    </location>
</feature>
<reference evidence="3" key="2">
    <citation type="journal article" date="2014" name="BMC Genomics">
        <title>An improved genome of the model marine alga Ostreococcus tauri unfolds by assessing Illumina de novo assemblies.</title>
        <authorList>
            <person name="Blanc-Mathieu R."/>
            <person name="Verhelst B."/>
            <person name="Derelle E."/>
            <person name="Rombauts S."/>
            <person name="Bouget F.Y."/>
            <person name="Carre I."/>
            <person name="Chateau A."/>
            <person name="Eyre-Walker A."/>
            <person name="Grimsley N."/>
            <person name="Moreau H."/>
            <person name="Piegu B."/>
            <person name="Rivals E."/>
            <person name="Schackwitz W."/>
            <person name="Van de Peer Y."/>
            <person name="Piganeau G."/>
        </authorList>
    </citation>
    <scope>NUCLEOTIDE SEQUENCE</scope>
    <source>
        <strain evidence="3">RCC4221</strain>
    </source>
</reference>
<dbReference type="GO" id="GO:0003676">
    <property type="term" value="F:nucleic acid binding"/>
    <property type="evidence" value="ECO:0007669"/>
    <property type="project" value="UniProtKB-UniRule"/>
</dbReference>
<proteinExistence type="predicted"/>
<dbReference type="EMBL" id="CAID01000001">
    <property type="protein sequence ID" value="CEF96575.1"/>
    <property type="molecule type" value="Genomic_DNA"/>
</dbReference>
<feature type="domain" description="R3H" evidence="2">
    <location>
        <begin position="78"/>
        <end position="145"/>
    </location>
</feature>
<feature type="region of interest" description="Disordered" evidence="1">
    <location>
        <begin position="1"/>
        <end position="33"/>
    </location>
</feature>
<dbReference type="Proteomes" id="UP000195557">
    <property type="component" value="Unassembled WGS sequence"/>
</dbReference>
<keyword evidence="5" id="KW-1185">Reference proteome</keyword>